<gene>
    <name evidence="7" type="ORF">NLF92_09105</name>
</gene>
<evidence type="ECO:0000256" key="2">
    <source>
        <dbReference type="ARBA" id="ARBA00012438"/>
    </source>
</evidence>
<dbReference type="CDD" id="cd00082">
    <property type="entry name" value="HisKA"/>
    <property type="match status" value="1"/>
</dbReference>
<feature type="transmembrane region" description="Helical" evidence="5">
    <location>
        <begin position="359"/>
        <end position="379"/>
    </location>
</feature>
<keyword evidence="8" id="KW-1185">Reference proteome</keyword>
<dbReference type="SUPFAM" id="SSF55874">
    <property type="entry name" value="ATPase domain of HSP90 chaperone/DNA topoisomerase II/histidine kinase"/>
    <property type="match status" value="1"/>
</dbReference>
<protein>
    <recommendedName>
        <fullName evidence="2">histidine kinase</fullName>
        <ecNumber evidence="2">2.7.13.3</ecNumber>
    </recommendedName>
</protein>
<dbReference type="InterPro" id="IPR036890">
    <property type="entry name" value="HATPase_C_sf"/>
</dbReference>
<keyword evidence="5" id="KW-1133">Transmembrane helix</keyword>
<dbReference type="AlphaFoldDB" id="A0AA42BLY7"/>
<keyword evidence="3" id="KW-0597">Phosphoprotein</keyword>
<proteinExistence type="predicted"/>
<dbReference type="InterPro" id="IPR005467">
    <property type="entry name" value="His_kinase_dom"/>
</dbReference>
<name>A0AA42BLY7_9ALTE</name>
<evidence type="ECO:0000256" key="3">
    <source>
        <dbReference type="ARBA" id="ARBA00022553"/>
    </source>
</evidence>
<sequence length="637" mass="71028">MPRTSRTLSALSQIKRYRLYALIIVMLGLMTGIVIGDIQKAQANLDARMALLAKELGDLENSALQLADIYSAFMAQEPRPTEKALRTFAQQLTESYEFIYMLSTIERLSKADIESRSTADFILKELYYPEGNVPDSRPTLIRKTPELWNFVTTFVHPMSNHTKSVIGLDVSNIPRLQGLLGQGPKDEILPLGLIPQDMNLGLHNKTFMDSFKLIEGGYALSLNQVSRASDTPELVIALLLSHQSIYNYLDQALLGQSLSMGFGFIDGEVLWLHDATSTTSQQTEAVPSIHAATHPSVPPSSSATSSISPLASSSATPAGSSSTLTSWGFSFWELSTSYQGKLFAAPVELRLYQGFSIPMSSWVLLVSVLAFFIVAVGFFNRLHDQIAVRQDKLERVNKKLSTSLAEQSDLFSYISHELNTPLTLISSPIQTLQQEPQMTGQQEHIDMIAKNTARMQELVQHVLNLKAYQRLTLDPVTQNILGPINDALLVFQPKSYDANIRLDVLSNRFDELSMTFDTTSLRMTLDNLFSNAIKYNIANGWIELEWELNLQGFVLSMRNAQQGLTEEQCSSMFTKFVRHNKKAETSGYGLGLGIVADICERNEWHIAVHLGNKSQKPQISEHGGDYIEFVLTLPHAR</sequence>
<evidence type="ECO:0000256" key="5">
    <source>
        <dbReference type="SAM" id="Phobius"/>
    </source>
</evidence>
<dbReference type="PANTHER" id="PTHR43547">
    <property type="entry name" value="TWO-COMPONENT HISTIDINE KINASE"/>
    <property type="match status" value="1"/>
</dbReference>
<dbReference type="SMART" id="SM00387">
    <property type="entry name" value="HATPase_c"/>
    <property type="match status" value="1"/>
</dbReference>
<dbReference type="Gene3D" id="1.10.287.130">
    <property type="match status" value="1"/>
</dbReference>
<dbReference type="Gene3D" id="3.30.565.10">
    <property type="entry name" value="Histidine kinase-like ATPase, C-terminal domain"/>
    <property type="match status" value="1"/>
</dbReference>
<dbReference type="Pfam" id="PF00512">
    <property type="entry name" value="HisKA"/>
    <property type="match status" value="1"/>
</dbReference>
<evidence type="ECO:0000259" key="6">
    <source>
        <dbReference type="PROSITE" id="PS50109"/>
    </source>
</evidence>
<evidence type="ECO:0000313" key="7">
    <source>
        <dbReference type="EMBL" id="MCP3429099.1"/>
    </source>
</evidence>
<evidence type="ECO:0000313" key="8">
    <source>
        <dbReference type="Proteomes" id="UP001165413"/>
    </source>
</evidence>
<feature type="region of interest" description="Disordered" evidence="4">
    <location>
        <begin position="283"/>
        <end position="305"/>
    </location>
</feature>
<dbReference type="CDD" id="cd00075">
    <property type="entry name" value="HATPase"/>
    <property type="match status" value="1"/>
</dbReference>
<dbReference type="GO" id="GO:0000155">
    <property type="term" value="F:phosphorelay sensor kinase activity"/>
    <property type="evidence" value="ECO:0007669"/>
    <property type="project" value="InterPro"/>
</dbReference>
<dbReference type="SMART" id="SM00388">
    <property type="entry name" value="HisKA"/>
    <property type="match status" value="1"/>
</dbReference>
<dbReference type="RefSeq" id="WP_254101053.1">
    <property type="nucleotide sequence ID" value="NZ_JANATA010000015.1"/>
</dbReference>
<keyword evidence="5" id="KW-0472">Membrane</keyword>
<dbReference type="InterPro" id="IPR003594">
    <property type="entry name" value="HATPase_dom"/>
</dbReference>
<comment type="caution">
    <text evidence="7">The sequence shown here is derived from an EMBL/GenBank/DDBJ whole genome shotgun (WGS) entry which is preliminary data.</text>
</comment>
<dbReference type="InterPro" id="IPR003661">
    <property type="entry name" value="HisK_dim/P_dom"/>
</dbReference>
<reference evidence="7" key="1">
    <citation type="submission" date="2022-07" db="EMBL/GenBank/DDBJ databases">
        <title>Characterization of the Novel Bacterium Alteromonas immobilis LMIT006 and Alteromonas gregis LMIT007.</title>
        <authorList>
            <person name="Lin X."/>
        </authorList>
    </citation>
    <scope>NUCLEOTIDE SEQUENCE</scope>
    <source>
        <strain evidence="7">LMIT007</strain>
    </source>
</reference>
<keyword evidence="5" id="KW-0812">Transmembrane</keyword>
<dbReference type="InterPro" id="IPR036097">
    <property type="entry name" value="HisK_dim/P_sf"/>
</dbReference>
<feature type="transmembrane region" description="Helical" evidence="5">
    <location>
        <begin position="20"/>
        <end position="38"/>
    </location>
</feature>
<evidence type="ECO:0000256" key="4">
    <source>
        <dbReference type="SAM" id="MobiDB-lite"/>
    </source>
</evidence>
<feature type="domain" description="Histidine kinase" evidence="6">
    <location>
        <begin position="413"/>
        <end position="637"/>
    </location>
</feature>
<dbReference type="EC" id="2.7.13.3" evidence="2"/>
<dbReference type="Pfam" id="PF02518">
    <property type="entry name" value="HATPase_c"/>
    <property type="match status" value="1"/>
</dbReference>
<feature type="compositionally biased region" description="Low complexity" evidence="4">
    <location>
        <begin position="291"/>
        <end position="305"/>
    </location>
</feature>
<organism evidence="7 8">
    <name type="scientific">Opacimonas viscosa</name>
    <dbReference type="NCBI Taxonomy" id="2961944"/>
    <lineage>
        <taxon>Bacteria</taxon>
        <taxon>Pseudomonadati</taxon>
        <taxon>Pseudomonadota</taxon>
        <taxon>Gammaproteobacteria</taxon>
        <taxon>Alteromonadales</taxon>
        <taxon>Alteromonadaceae</taxon>
        <taxon>Opacimonas</taxon>
    </lineage>
</organism>
<evidence type="ECO:0000256" key="1">
    <source>
        <dbReference type="ARBA" id="ARBA00000085"/>
    </source>
</evidence>
<dbReference type="PANTHER" id="PTHR43547:SF2">
    <property type="entry name" value="HYBRID SIGNAL TRANSDUCTION HISTIDINE KINASE C"/>
    <property type="match status" value="1"/>
</dbReference>
<dbReference type="SUPFAM" id="SSF47384">
    <property type="entry name" value="Homodimeric domain of signal transducing histidine kinase"/>
    <property type="match status" value="1"/>
</dbReference>
<comment type="catalytic activity">
    <reaction evidence="1">
        <text>ATP + protein L-histidine = ADP + protein N-phospho-L-histidine.</text>
        <dbReference type="EC" id="2.7.13.3"/>
    </reaction>
</comment>
<dbReference type="EMBL" id="JANATA010000015">
    <property type="protein sequence ID" value="MCP3429099.1"/>
    <property type="molecule type" value="Genomic_DNA"/>
</dbReference>
<keyword evidence="7" id="KW-0808">Transferase</keyword>
<keyword evidence="7" id="KW-0418">Kinase</keyword>
<dbReference type="PROSITE" id="PS50109">
    <property type="entry name" value="HIS_KIN"/>
    <property type="match status" value="1"/>
</dbReference>
<accession>A0AA42BLY7</accession>
<dbReference type="Proteomes" id="UP001165413">
    <property type="component" value="Unassembled WGS sequence"/>
</dbReference>